<accession>A3P7K1</accession>
<evidence type="ECO:0000256" key="1">
    <source>
        <dbReference type="SAM" id="MobiDB-lite"/>
    </source>
</evidence>
<dbReference type="KEGG" id="bpl:BURPS1106A_A2278"/>
<evidence type="ECO:0000313" key="2">
    <source>
        <dbReference type="EMBL" id="ABN95593.1"/>
    </source>
</evidence>
<protein>
    <submittedName>
        <fullName evidence="2">Uncharacterized protein</fullName>
    </submittedName>
</protein>
<organism evidence="2 3">
    <name type="scientific">Burkholderia pseudomallei (strain 1106a)</name>
    <dbReference type="NCBI Taxonomy" id="357348"/>
    <lineage>
        <taxon>Bacteria</taxon>
        <taxon>Pseudomonadati</taxon>
        <taxon>Pseudomonadota</taxon>
        <taxon>Betaproteobacteria</taxon>
        <taxon>Burkholderiales</taxon>
        <taxon>Burkholderiaceae</taxon>
        <taxon>Burkholderia</taxon>
        <taxon>pseudomallei group</taxon>
    </lineage>
</organism>
<gene>
    <name evidence="2" type="ordered locus">BURPS1106A_A2278</name>
</gene>
<sequence length="45" mass="4759">MDDGEAEDGELANWRTGGSADRRTGDIGSDIASARPALALTRVKR</sequence>
<name>A3P7K1_BURP0</name>
<feature type="compositionally biased region" description="Acidic residues" evidence="1">
    <location>
        <begin position="1"/>
        <end position="10"/>
    </location>
</feature>
<proteinExistence type="predicted"/>
<dbReference type="HOGENOM" id="CLU_3341271_0_0_4"/>
<dbReference type="AlphaFoldDB" id="A3P7K1"/>
<dbReference type="EMBL" id="CP000573">
    <property type="protein sequence ID" value="ABN95593.1"/>
    <property type="molecule type" value="Genomic_DNA"/>
</dbReference>
<feature type="region of interest" description="Disordered" evidence="1">
    <location>
        <begin position="1"/>
        <end position="45"/>
    </location>
</feature>
<reference evidence="3" key="1">
    <citation type="submission" date="2007-02" db="EMBL/GenBank/DDBJ databases">
        <authorList>
            <person name="DeShazer D."/>
            <person name="Woods D.E."/>
            <person name="Nierman W.C."/>
        </authorList>
    </citation>
    <scope>NUCLEOTIDE SEQUENCE [LARGE SCALE GENOMIC DNA]</scope>
    <source>
        <strain evidence="3">1106a</strain>
    </source>
</reference>
<dbReference type="Proteomes" id="UP000006738">
    <property type="component" value="Chromosome II"/>
</dbReference>
<evidence type="ECO:0000313" key="3">
    <source>
        <dbReference type="Proteomes" id="UP000006738"/>
    </source>
</evidence>